<evidence type="ECO:0000256" key="2">
    <source>
        <dbReference type="ARBA" id="ARBA00009399"/>
    </source>
</evidence>
<evidence type="ECO:0000256" key="4">
    <source>
        <dbReference type="ARBA" id="ARBA00022989"/>
    </source>
</evidence>
<reference evidence="8 9" key="1">
    <citation type="submission" date="2019-12" db="EMBL/GenBank/DDBJ databases">
        <title>The draft genomic sequence of strain Chitinophaga oryziterrae JCM 16595.</title>
        <authorList>
            <person name="Zhang X."/>
        </authorList>
    </citation>
    <scope>NUCLEOTIDE SEQUENCE [LARGE SCALE GENOMIC DNA]</scope>
    <source>
        <strain evidence="8 9">JCM 16595</strain>
    </source>
</reference>
<dbReference type="GO" id="GO:0000271">
    <property type="term" value="P:polysaccharide biosynthetic process"/>
    <property type="evidence" value="ECO:0007669"/>
    <property type="project" value="InterPro"/>
</dbReference>
<evidence type="ECO:0000256" key="6">
    <source>
        <dbReference type="SAM" id="Phobius"/>
    </source>
</evidence>
<dbReference type="InterPro" id="IPR007267">
    <property type="entry name" value="GtrA_DPMS_TM"/>
</dbReference>
<dbReference type="GO" id="GO:0005886">
    <property type="term" value="C:plasma membrane"/>
    <property type="evidence" value="ECO:0007669"/>
    <property type="project" value="TreeGrafter"/>
</dbReference>
<evidence type="ECO:0000313" key="9">
    <source>
        <dbReference type="Proteomes" id="UP000468388"/>
    </source>
</evidence>
<keyword evidence="9" id="KW-1185">Reference proteome</keyword>
<name>A0A6N8JDE3_9BACT</name>
<dbReference type="RefSeq" id="WP_157301906.1">
    <property type="nucleotide sequence ID" value="NZ_BAAAZB010000026.1"/>
</dbReference>
<evidence type="ECO:0000259" key="7">
    <source>
        <dbReference type="Pfam" id="PF04138"/>
    </source>
</evidence>
<dbReference type="InterPro" id="IPR051401">
    <property type="entry name" value="GtrA_CellWall_Glycosyl"/>
</dbReference>
<sequence>MPWKFIKAQASSLAATGVDYSTALLLNYLECWYIAANIAGSVAGGITNFHVNRQWVFEKENKAVSVQAVKYVLVWVGNMLLNTGGVWGLVNYEILPYVYAKITVNLIVGFTYNYIIQKRFVFK</sequence>
<feature type="transmembrane region" description="Helical" evidence="6">
    <location>
        <begin position="72"/>
        <end position="90"/>
    </location>
</feature>
<proteinExistence type="inferred from homology"/>
<dbReference type="Pfam" id="PF04138">
    <property type="entry name" value="GtrA_DPMS_TM"/>
    <property type="match status" value="1"/>
</dbReference>
<dbReference type="PANTHER" id="PTHR38459:SF1">
    <property type="entry name" value="PROPHAGE BACTOPRENOL-LINKED GLUCOSE TRANSLOCASE HOMOLOG"/>
    <property type="match status" value="1"/>
</dbReference>
<feature type="domain" description="GtrA/DPMS transmembrane" evidence="7">
    <location>
        <begin position="13"/>
        <end position="122"/>
    </location>
</feature>
<comment type="similarity">
    <text evidence="2">Belongs to the GtrA family.</text>
</comment>
<dbReference type="AlphaFoldDB" id="A0A6N8JDE3"/>
<keyword evidence="3 6" id="KW-0812">Transmembrane</keyword>
<comment type="subcellular location">
    <subcellularLocation>
        <location evidence="1">Membrane</location>
        <topology evidence="1">Multi-pass membrane protein</topology>
    </subcellularLocation>
</comment>
<evidence type="ECO:0000256" key="3">
    <source>
        <dbReference type="ARBA" id="ARBA00022692"/>
    </source>
</evidence>
<dbReference type="PANTHER" id="PTHR38459">
    <property type="entry name" value="PROPHAGE BACTOPRENOL-LINKED GLUCOSE TRANSLOCASE HOMOLOG"/>
    <property type="match status" value="1"/>
</dbReference>
<evidence type="ECO:0000313" key="8">
    <source>
        <dbReference type="EMBL" id="MVT43297.1"/>
    </source>
</evidence>
<dbReference type="OrthoDB" id="961506at2"/>
<evidence type="ECO:0000256" key="1">
    <source>
        <dbReference type="ARBA" id="ARBA00004141"/>
    </source>
</evidence>
<keyword evidence="5 6" id="KW-0472">Membrane</keyword>
<feature type="transmembrane region" description="Helical" evidence="6">
    <location>
        <begin position="96"/>
        <end position="115"/>
    </location>
</feature>
<dbReference type="Proteomes" id="UP000468388">
    <property type="component" value="Unassembled WGS sequence"/>
</dbReference>
<evidence type="ECO:0000256" key="5">
    <source>
        <dbReference type="ARBA" id="ARBA00023136"/>
    </source>
</evidence>
<dbReference type="EMBL" id="WRXO01000007">
    <property type="protein sequence ID" value="MVT43297.1"/>
    <property type="molecule type" value="Genomic_DNA"/>
</dbReference>
<feature type="transmembrane region" description="Helical" evidence="6">
    <location>
        <begin position="32"/>
        <end position="51"/>
    </location>
</feature>
<organism evidence="8 9">
    <name type="scientific">Chitinophaga oryziterrae</name>
    <dbReference type="NCBI Taxonomy" id="1031224"/>
    <lineage>
        <taxon>Bacteria</taxon>
        <taxon>Pseudomonadati</taxon>
        <taxon>Bacteroidota</taxon>
        <taxon>Chitinophagia</taxon>
        <taxon>Chitinophagales</taxon>
        <taxon>Chitinophagaceae</taxon>
        <taxon>Chitinophaga</taxon>
    </lineage>
</organism>
<accession>A0A6N8JDE3</accession>
<keyword evidence="4 6" id="KW-1133">Transmembrane helix</keyword>
<comment type="caution">
    <text evidence="8">The sequence shown here is derived from an EMBL/GenBank/DDBJ whole genome shotgun (WGS) entry which is preliminary data.</text>
</comment>
<protein>
    <submittedName>
        <fullName evidence="8">GtrA family protein</fullName>
    </submittedName>
</protein>
<gene>
    <name evidence="8" type="ORF">GO495_22050</name>
</gene>